<accession>A0AAJ8AWK4</accession>
<evidence type="ECO:0000259" key="11">
    <source>
        <dbReference type="Pfam" id="PF01094"/>
    </source>
</evidence>
<dbReference type="GO" id="GO:0005886">
    <property type="term" value="C:plasma membrane"/>
    <property type="evidence" value="ECO:0007669"/>
    <property type="project" value="UniProtKB-SubCell"/>
</dbReference>
<keyword evidence="2" id="KW-1003">Cell membrane</keyword>
<dbReference type="RefSeq" id="XP_050921651.1">
    <property type="nucleotide sequence ID" value="XM_051065694.1"/>
</dbReference>
<comment type="subcellular location">
    <subcellularLocation>
        <location evidence="1">Cell membrane</location>
        <topology evidence="1">Multi-pass membrane protein</topology>
    </subcellularLocation>
</comment>
<evidence type="ECO:0000256" key="3">
    <source>
        <dbReference type="ARBA" id="ARBA00022692"/>
    </source>
</evidence>
<dbReference type="Gene3D" id="3.40.50.2300">
    <property type="match status" value="2"/>
</dbReference>
<evidence type="ECO:0000256" key="4">
    <source>
        <dbReference type="ARBA" id="ARBA00022729"/>
    </source>
</evidence>
<keyword evidence="3" id="KW-0812">Transmembrane</keyword>
<evidence type="ECO:0000256" key="8">
    <source>
        <dbReference type="ARBA" id="ARBA00023170"/>
    </source>
</evidence>
<dbReference type="InterPro" id="IPR028082">
    <property type="entry name" value="Peripla_BP_I"/>
</dbReference>
<dbReference type="Pfam" id="PF01094">
    <property type="entry name" value="ANF_receptor"/>
    <property type="match status" value="1"/>
</dbReference>
<proteinExistence type="predicted"/>
<sequence length="258" mass="28693">MSVFPEFSFTSEPNQPNCQGFDLAGFRHAMTMAFAIDEINRNSNLLPNVTLGYTLYDNCATLGISFRASLSLASGQEEQFLLEETCVGAPPVLGIVGESFSTFTIAMSSVIGLYKLPIVSYYATCSCLSDRQRFPSFFRTIPSDSFQVRAMIQILKHFGWTWVGLLVSDDDYGFHAARSFQSDLVTYGGGCLAYIEVLPWGSEPAEFKRIVDSIKISTARVVIVLAHESYVINLMQEVRVEIILPKMAYANLLIPKMI</sequence>
<keyword evidence="7" id="KW-0472">Membrane</keyword>
<dbReference type="AlphaFoldDB" id="A0AAJ8AWK4"/>
<evidence type="ECO:0000313" key="12">
    <source>
        <dbReference type="Proteomes" id="UP000694890"/>
    </source>
</evidence>
<keyword evidence="8" id="KW-0675">Receptor</keyword>
<evidence type="ECO:0000256" key="9">
    <source>
        <dbReference type="ARBA" id="ARBA00023180"/>
    </source>
</evidence>
<dbReference type="FunFam" id="3.40.50.2300:FF:000016">
    <property type="entry name" value="Taste 1 receptor member 2"/>
    <property type="match status" value="1"/>
</dbReference>
<evidence type="ECO:0000256" key="7">
    <source>
        <dbReference type="ARBA" id="ARBA00023136"/>
    </source>
</evidence>
<evidence type="ECO:0000256" key="5">
    <source>
        <dbReference type="ARBA" id="ARBA00022989"/>
    </source>
</evidence>
<evidence type="ECO:0000256" key="1">
    <source>
        <dbReference type="ARBA" id="ARBA00004651"/>
    </source>
</evidence>
<keyword evidence="9" id="KW-0325">Glycoprotein</keyword>
<dbReference type="GeneID" id="127139072"/>
<dbReference type="SUPFAM" id="SSF53822">
    <property type="entry name" value="Periplasmic binding protein-like I"/>
    <property type="match status" value="1"/>
</dbReference>
<evidence type="ECO:0000256" key="6">
    <source>
        <dbReference type="ARBA" id="ARBA00023040"/>
    </source>
</evidence>
<name>A0AAJ8AWK4_LATCA</name>
<dbReference type="GO" id="GO:0004930">
    <property type="term" value="F:G protein-coupled receptor activity"/>
    <property type="evidence" value="ECO:0007669"/>
    <property type="project" value="UniProtKB-KW"/>
</dbReference>
<organism evidence="12 13">
    <name type="scientific">Lates calcarifer</name>
    <name type="common">Barramundi</name>
    <name type="synonym">Holocentrus calcarifer</name>
    <dbReference type="NCBI Taxonomy" id="8187"/>
    <lineage>
        <taxon>Eukaryota</taxon>
        <taxon>Metazoa</taxon>
        <taxon>Chordata</taxon>
        <taxon>Craniata</taxon>
        <taxon>Vertebrata</taxon>
        <taxon>Euteleostomi</taxon>
        <taxon>Actinopterygii</taxon>
        <taxon>Neopterygii</taxon>
        <taxon>Teleostei</taxon>
        <taxon>Neoteleostei</taxon>
        <taxon>Acanthomorphata</taxon>
        <taxon>Carangaria</taxon>
        <taxon>Carangaria incertae sedis</taxon>
        <taxon>Centropomidae</taxon>
        <taxon>Lates</taxon>
    </lineage>
</organism>
<keyword evidence="4" id="KW-0732">Signal</keyword>
<dbReference type="KEGG" id="lcf:127139072"/>
<keyword evidence="10" id="KW-0807">Transducer</keyword>
<reference evidence="13" key="1">
    <citation type="submission" date="2025-08" db="UniProtKB">
        <authorList>
            <consortium name="RefSeq"/>
        </authorList>
    </citation>
    <scope>IDENTIFICATION</scope>
    <source>
        <tissue evidence="13">Brain</tissue>
    </source>
</reference>
<dbReference type="PANTHER" id="PTHR24061">
    <property type="entry name" value="CALCIUM-SENSING RECEPTOR-RELATED"/>
    <property type="match status" value="1"/>
</dbReference>
<keyword evidence="5" id="KW-1133">Transmembrane helix</keyword>
<dbReference type="InterPro" id="IPR000068">
    <property type="entry name" value="GPCR_3_Ca_sens_rcpt-rel"/>
</dbReference>
<evidence type="ECO:0000256" key="10">
    <source>
        <dbReference type="ARBA" id="ARBA00023224"/>
    </source>
</evidence>
<evidence type="ECO:0000256" key="2">
    <source>
        <dbReference type="ARBA" id="ARBA00022475"/>
    </source>
</evidence>
<keyword evidence="6" id="KW-0297">G-protein coupled receptor</keyword>
<gene>
    <name evidence="13" type="primary">LOC127139072</name>
</gene>
<protein>
    <submittedName>
        <fullName evidence="13">Vomeronasal type-2 receptor 1-like</fullName>
    </submittedName>
</protein>
<dbReference type="Proteomes" id="UP000694890">
    <property type="component" value="Linkage group LG21"/>
</dbReference>
<dbReference type="InterPro" id="IPR000337">
    <property type="entry name" value="GPCR_3"/>
</dbReference>
<dbReference type="PANTHER" id="PTHR24061:SF418">
    <property type="entry name" value="C-FAMILY ODORANT RECEPTOR OLFCQ19-RELATED"/>
    <property type="match status" value="1"/>
</dbReference>
<dbReference type="InterPro" id="IPR001828">
    <property type="entry name" value="ANF_lig-bd_rcpt"/>
</dbReference>
<feature type="domain" description="Receptor ligand binding region" evidence="11">
    <location>
        <begin position="30"/>
        <end position="239"/>
    </location>
</feature>
<evidence type="ECO:0000313" key="13">
    <source>
        <dbReference type="RefSeq" id="XP_050921651.1"/>
    </source>
</evidence>
<dbReference type="PRINTS" id="PR00248">
    <property type="entry name" value="GPCRMGR"/>
</dbReference>